<sequence length="129" mass="14492">MDHFDEMAKKTVIRRLFKYLPVSIELQKAVVMDERAEAGLSQDNAAVITGEYSVVDDEQQSVTAVSESDREEAREYASAILNSLDPSVDDAKALFKRAEDEINALAEKLGDEYHQGFMTTLNDMRPEFA</sequence>
<organism evidence="1 2">
    <name type="scientific">Klebsiella pneumoniae</name>
    <dbReference type="NCBI Taxonomy" id="573"/>
    <lineage>
        <taxon>Bacteria</taxon>
        <taxon>Pseudomonadati</taxon>
        <taxon>Pseudomonadota</taxon>
        <taxon>Gammaproteobacteria</taxon>
        <taxon>Enterobacterales</taxon>
        <taxon>Enterobacteriaceae</taxon>
        <taxon>Klebsiella/Raoultella group</taxon>
        <taxon>Klebsiella</taxon>
        <taxon>Klebsiella pneumoniae complex</taxon>
    </lineage>
</organism>
<evidence type="ECO:0000313" key="1">
    <source>
        <dbReference type="EMBL" id="STT84659.1"/>
    </source>
</evidence>
<name>A0A377XM94_KLEPN</name>
<dbReference type="Pfam" id="PF03837">
    <property type="entry name" value="RecT"/>
    <property type="match status" value="1"/>
</dbReference>
<dbReference type="Proteomes" id="UP000254340">
    <property type="component" value="Unassembled WGS sequence"/>
</dbReference>
<gene>
    <name evidence="1" type="primary">recT_1</name>
    <name evidence="1" type="ORF">NCTC5047_05717</name>
</gene>
<dbReference type="EMBL" id="UGLH01000006">
    <property type="protein sequence ID" value="STT84659.1"/>
    <property type="molecule type" value="Genomic_DNA"/>
</dbReference>
<proteinExistence type="predicted"/>
<evidence type="ECO:0000313" key="2">
    <source>
        <dbReference type="Proteomes" id="UP000254340"/>
    </source>
</evidence>
<dbReference type="InterPro" id="IPR018330">
    <property type="entry name" value="RecT_fam"/>
</dbReference>
<dbReference type="AlphaFoldDB" id="A0A377XM94"/>
<accession>A0A377XM94</accession>
<dbReference type="GO" id="GO:0003677">
    <property type="term" value="F:DNA binding"/>
    <property type="evidence" value="ECO:0007669"/>
    <property type="project" value="InterPro"/>
</dbReference>
<reference evidence="1 2" key="1">
    <citation type="submission" date="2018-06" db="EMBL/GenBank/DDBJ databases">
        <authorList>
            <consortium name="Pathogen Informatics"/>
            <person name="Doyle S."/>
        </authorList>
    </citation>
    <scope>NUCLEOTIDE SEQUENCE [LARGE SCALE GENOMIC DNA]</scope>
    <source>
        <strain evidence="1 2">NCTC5047</strain>
    </source>
</reference>
<protein>
    <submittedName>
        <fullName evidence="1">Putative exodeoxyribonuclease VIII</fullName>
    </submittedName>
</protein>
<dbReference type="GO" id="GO:0006259">
    <property type="term" value="P:DNA metabolic process"/>
    <property type="evidence" value="ECO:0007669"/>
    <property type="project" value="InterPro"/>
</dbReference>